<name>A0ABW3JMC6_9FLAO</name>
<evidence type="ECO:0000313" key="3">
    <source>
        <dbReference type="Proteomes" id="UP001597061"/>
    </source>
</evidence>
<sequence>MSSEKETKHTNIWTILDKIKYFILAALFILIIIILSKGYSIETQYFKIGKVPDTLFIEKKVVIPADTVYKERIVTKYVEIPKIEKTTKVKNSDTEIEVTNQPSNINTGTNNGILGNNNTFNNITERPIELNNNDKINLINGVNSELKKTTNEKAKKIIVDGMLGNARSLQMATLIQEFLKSKGYDTGNGINQSVPSNPVKGVFIFADGEVVKINVRII</sequence>
<comment type="caution">
    <text evidence="2">The sequence shown here is derived from an EMBL/GenBank/DDBJ whole genome shotgun (WGS) entry which is preliminary data.</text>
</comment>
<organism evidence="2 3">
    <name type="scientific">Mariniflexile jejuense</name>
    <dbReference type="NCBI Taxonomy" id="1173582"/>
    <lineage>
        <taxon>Bacteria</taxon>
        <taxon>Pseudomonadati</taxon>
        <taxon>Bacteroidota</taxon>
        <taxon>Flavobacteriia</taxon>
        <taxon>Flavobacteriales</taxon>
        <taxon>Flavobacteriaceae</taxon>
        <taxon>Mariniflexile</taxon>
    </lineage>
</organism>
<protein>
    <submittedName>
        <fullName evidence="2">Uncharacterized protein</fullName>
    </submittedName>
</protein>
<reference evidence="3" key="1">
    <citation type="journal article" date="2019" name="Int. J. Syst. Evol. Microbiol.">
        <title>The Global Catalogue of Microorganisms (GCM) 10K type strain sequencing project: providing services to taxonomists for standard genome sequencing and annotation.</title>
        <authorList>
            <consortium name="The Broad Institute Genomics Platform"/>
            <consortium name="The Broad Institute Genome Sequencing Center for Infectious Disease"/>
            <person name="Wu L."/>
            <person name="Ma J."/>
        </authorList>
    </citation>
    <scope>NUCLEOTIDE SEQUENCE [LARGE SCALE GENOMIC DNA]</scope>
    <source>
        <strain evidence="3">CCUG 62414</strain>
    </source>
</reference>
<keyword evidence="1" id="KW-0812">Transmembrane</keyword>
<keyword evidence="1" id="KW-0472">Membrane</keyword>
<keyword evidence="1" id="KW-1133">Transmembrane helix</keyword>
<accession>A0ABW3JMC6</accession>
<feature type="transmembrane region" description="Helical" evidence="1">
    <location>
        <begin position="21"/>
        <end position="39"/>
    </location>
</feature>
<keyword evidence="3" id="KW-1185">Reference proteome</keyword>
<dbReference type="EMBL" id="JBHTJI010000026">
    <property type="protein sequence ID" value="MFD0991010.1"/>
    <property type="molecule type" value="Genomic_DNA"/>
</dbReference>
<evidence type="ECO:0000313" key="2">
    <source>
        <dbReference type="EMBL" id="MFD0991010.1"/>
    </source>
</evidence>
<gene>
    <name evidence="2" type="ORF">ACFQ1R_12955</name>
</gene>
<dbReference type="RefSeq" id="WP_379926675.1">
    <property type="nucleotide sequence ID" value="NZ_JBHTJI010000026.1"/>
</dbReference>
<proteinExistence type="predicted"/>
<dbReference type="Proteomes" id="UP001597061">
    <property type="component" value="Unassembled WGS sequence"/>
</dbReference>
<evidence type="ECO:0000256" key="1">
    <source>
        <dbReference type="SAM" id="Phobius"/>
    </source>
</evidence>